<reference evidence="2 3" key="1">
    <citation type="submission" date="2020-08" db="EMBL/GenBank/DDBJ databases">
        <title>Adhaeribacter dokdonensis sp. nov., isolated from the rhizosphere of Elymus tsukushiensis, a plant native to the Dokdo Islands, Republic of Korea.</title>
        <authorList>
            <person name="Ghim S.Y."/>
        </authorList>
    </citation>
    <scope>NUCLEOTIDE SEQUENCE [LARGE SCALE GENOMIC DNA]</scope>
    <source>
        <strain evidence="2 3">KUDC8001</strain>
    </source>
</reference>
<dbReference type="EMBL" id="CP055153">
    <property type="protein sequence ID" value="QMU29534.1"/>
    <property type="molecule type" value="Genomic_DNA"/>
</dbReference>
<dbReference type="InterPro" id="IPR011047">
    <property type="entry name" value="Quinoprotein_ADH-like_sf"/>
</dbReference>
<name>A0A7L7L9Z0_9BACT</name>
<dbReference type="SUPFAM" id="SSF50998">
    <property type="entry name" value="Quinoprotein alcohol dehydrogenase-like"/>
    <property type="match status" value="1"/>
</dbReference>
<proteinExistence type="predicted"/>
<dbReference type="KEGG" id="add:HUW48_16485"/>
<feature type="transmembrane region" description="Helical" evidence="1">
    <location>
        <begin position="12"/>
        <end position="32"/>
    </location>
</feature>
<dbReference type="PANTHER" id="PTHR42754">
    <property type="entry name" value="ENDOGLUCANASE"/>
    <property type="match status" value="1"/>
</dbReference>
<evidence type="ECO:0000313" key="3">
    <source>
        <dbReference type="Proteomes" id="UP000514509"/>
    </source>
</evidence>
<evidence type="ECO:0000313" key="2">
    <source>
        <dbReference type="EMBL" id="QMU29534.1"/>
    </source>
</evidence>
<keyword evidence="3" id="KW-1185">Reference proteome</keyword>
<dbReference type="InterPro" id="IPR026444">
    <property type="entry name" value="Secre_tail"/>
</dbReference>
<dbReference type="RefSeq" id="WP_182411994.1">
    <property type="nucleotide sequence ID" value="NZ_CP055153.1"/>
</dbReference>
<evidence type="ECO:0000256" key="1">
    <source>
        <dbReference type="SAM" id="Phobius"/>
    </source>
</evidence>
<dbReference type="InterPro" id="IPR011044">
    <property type="entry name" value="Quino_amine_DH_bsu"/>
</dbReference>
<keyword evidence="1" id="KW-0812">Transmembrane</keyword>
<accession>A0A7L7L9Z0</accession>
<dbReference type="NCBIfam" id="TIGR04183">
    <property type="entry name" value="Por_Secre_tail"/>
    <property type="match status" value="1"/>
</dbReference>
<dbReference type="AlphaFoldDB" id="A0A7L7L9Z0"/>
<gene>
    <name evidence="2" type="ORF">HUW48_16485</name>
</gene>
<keyword evidence="1" id="KW-0472">Membrane</keyword>
<dbReference type="SUPFAM" id="SSF50969">
    <property type="entry name" value="YVTN repeat-like/Quinoprotein amine dehydrogenase"/>
    <property type="match status" value="1"/>
</dbReference>
<organism evidence="2 3">
    <name type="scientific">Adhaeribacter radiodurans</name>
    <dbReference type="NCBI Taxonomy" id="2745197"/>
    <lineage>
        <taxon>Bacteria</taxon>
        <taxon>Pseudomonadati</taxon>
        <taxon>Bacteroidota</taxon>
        <taxon>Cytophagia</taxon>
        <taxon>Cytophagales</taxon>
        <taxon>Hymenobacteraceae</taxon>
        <taxon>Adhaeribacter</taxon>
    </lineage>
</organism>
<keyword evidence="1" id="KW-1133">Transmembrane helix</keyword>
<sequence>MKNVYFQVVYPFVLSVGFCGWLQRLFLLLPFICFCNSVSAQSIVWESTFGGRVSQDDQDNVNNGRSQLGSIINTPDGGQLIGGKSDAEVGFDKTQPRLGRFDYWLVKTNKNGQKQWDKVLGGRGQEEFGAVISTPDGGYLVGGTSDSPIGDDKSEASKGGSDYWIVKLDSTGTKQWDKTLGSTNYDQLRALAAIPDGGYLLAGSSNSRTGGNKTESGNGNNDYWIVKIDSSGAVQWDKTLGGRNLDYLVNVKATADGGFLLAGETDSVTYEKDSTRFTVRTRNFNVIKIDTNGTELWNKTYYKPYNTPLKDFVSTPDGNYLLVGSNYLLKVNENGIQLLERNLSRFLQANKELESVLATPDGGYLLGTNGLYTNNNQENNRNEDFRLVKLDANGIYLWEGSYGGNGFDFLTDVILTNNGNYLLGGFTSLSDGFDKTNGIKGEFDYWVVKVKEEQKPDLISWNLRYGGTLQDNFTQVIQTVDGGYLLGGYSLSDSTGDKSQVKQGGYDFWVVKTDDKGNKIWDKTYGGTGNDYLNSILELPEGGFLLGGSSESGIGGDKTETNRGSRDFWVIRLDYKGDLIWDHTYGGTGTEELRKIRPLPRNGYLVAGSSNSPVSGDKSQPSQGLQDYWLLRIDNQGQKLWDQRYGGNSNDNLADLLVSPDGSILLGGTSNSRVNGNKTQASRGGSDYWVVKTDSTGQLLWDKRFGGSEQDNLFAIASSPTGEYLLAGQSLSEDTGDKSQPSQGNQDFWLVKINNNGNKIWDKAFGGKGKEELRSLVITREGGYVLGGTSFSGRNGNRTQNTRGGGDYWLVKTDSSGAQLWDYRFGGNGDDELRMVQETREGGLIIGGRTNSGIGGDKTQPNWGNTDYWLVRLSATGVGYVNLDTPPTNLTPPLTPPALATTLNFIAYPNPFSTQLKVHFKVPRPQTITAQIYDGKGLLLATLFEGEVQANKTYAWQWQPPTFVQPGLYFLRVQTYDKVYYQKVLLAR</sequence>
<protein>
    <submittedName>
        <fullName evidence="2">T9SS type A sorting domain-containing protein</fullName>
    </submittedName>
</protein>
<dbReference type="Proteomes" id="UP000514509">
    <property type="component" value="Chromosome"/>
</dbReference>
<dbReference type="PANTHER" id="PTHR42754:SF1">
    <property type="entry name" value="LIPOPROTEIN"/>
    <property type="match status" value="1"/>
</dbReference>